<evidence type="ECO:0000256" key="6">
    <source>
        <dbReference type="HAMAP-Rule" id="MF_00269"/>
    </source>
</evidence>
<dbReference type="GO" id="GO:0008379">
    <property type="term" value="F:thioredoxin peroxidase activity"/>
    <property type="evidence" value="ECO:0007669"/>
    <property type="project" value="UniProtKB-UniRule"/>
</dbReference>
<comment type="caution">
    <text evidence="8">The sequence shown here is derived from an EMBL/GenBank/DDBJ whole genome shotgun (WGS) entry which is preliminary data.</text>
</comment>
<dbReference type="PANTHER" id="PTHR43110">
    <property type="entry name" value="THIOL PEROXIDASE"/>
    <property type="match status" value="1"/>
</dbReference>
<keyword evidence="2 6" id="KW-0049">Antioxidant</keyword>
<feature type="active site" description="Cysteine sulfenic acid (-SOH) intermediate" evidence="6">
    <location>
        <position position="60"/>
    </location>
</feature>
<dbReference type="SUPFAM" id="SSF52833">
    <property type="entry name" value="Thioredoxin-like"/>
    <property type="match status" value="1"/>
</dbReference>
<feature type="domain" description="Thioredoxin" evidence="7">
    <location>
        <begin position="18"/>
        <end position="167"/>
    </location>
</feature>
<dbReference type="EC" id="1.11.1.24" evidence="6"/>
<dbReference type="InterPro" id="IPR013740">
    <property type="entry name" value="Redoxin"/>
</dbReference>
<accession>A0A8J6TEP1</accession>
<sequence length="167" mass="17662">MAQITLQGNAIDTIGELPKTGGQAPGFTLTKTDLSDCTFSDFSGKTVVLNIFPSIDTSVCAASVRRFNAEASKLDGTVVLCVSADLPFAHQRFCEADGLSDVIPLSTFRFPDFGRDYGVLITTGPIAGLLSRAIVVIDGDGKVVYSEQVPEIAQEPDYEAALGILAK</sequence>
<evidence type="ECO:0000313" key="8">
    <source>
        <dbReference type="EMBL" id="MBC8316958.1"/>
    </source>
</evidence>
<comment type="miscellaneous">
    <text evidence="6">The active site is a conserved redox-active cysteine residue, the peroxidatic cysteine (C(P)), which makes the nucleophilic attack on the peroxide substrate. The peroxide oxidizes the C(P)-SH to cysteine sulfenic acid (C(P)-SOH), which then reacts with another cysteine residue, the resolving cysteine (C(R)), to form a disulfide bridge. The disulfide is subsequently reduced by an appropriate electron donor to complete the catalytic cycle. In this atypical 2-Cys peroxiredoxin, C(R) is present in the same subunit to form an intramolecular disulfide. The disulfide is subsequently reduced by thioredoxin.</text>
</comment>
<evidence type="ECO:0000256" key="4">
    <source>
        <dbReference type="ARBA" id="ARBA00023157"/>
    </source>
</evidence>
<keyword evidence="5 6" id="KW-0676">Redox-active center</keyword>
<dbReference type="EMBL" id="JACNJZ010000062">
    <property type="protein sequence ID" value="MBC8316958.1"/>
    <property type="molecule type" value="Genomic_DNA"/>
</dbReference>
<comment type="subunit">
    <text evidence="6">Homodimer.</text>
</comment>
<dbReference type="Proteomes" id="UP000614424">
    <property type="component" value="Unassembled WGS sequence"/>
</dbReference>
<dbReference type="CDD" id="cd03014">
    <property type="entry name" value="PRX_Atyp2cys"/>
    <property type="match status" value="1"/>
</dbReference>
<evidence type="ECO:0000256" key="5">
    <source>
        <dbReference type="ARBA" id="ARBA00023284"/>
    </source>
</evidence>
<dbReference type="PROSITE" id="PS51352">
    <property type="entry name" value="THIOREDOXIN_2"/>
    <property type="match status" value="1"/>
</dbReference>
<keyword evidence="1 6" id="KW-0575">Peroxidase</keyword>
<evidence type="ECO:0000259" key="7">
    <source>
        <dbReference type="PROSITE" id="PS51352"/>
    </source>
</evidence>
<dbReference type="InterPro" id="IPR050455">
    <property type="entry name" value="Tpx_Peroxidase_subfamily"/>
</dbReference>
<dbReference type="PANTHER" id="PTHR43110:SF1">
    <property type="entry name" value="THIOL PEROXIDASE"/>
    <property type="match status" value="1"/>
</dbReference>
<dbReference type="InterPro" id="IPR002065">
    <property type="entry name" value="TPX"/>
</dbReference>
<comment type="similarity">
    <text evidence="6">Belongs to the peroxiredoxin family. Tpx subfamily.</text>
</comment>
<dbReference type="Gene3D" id="3.40.30.10">
    <property type="entry name" value="Glutaredoxin"/>
    <property type="match status" value="1"/>
</dbReference>
<keyword evidence="3 6" id="KW-0560">Oxidoreductase</keyword>
<dbReference type="InterPro" id="IPR013766">
    <property type="entry name" value="Thioredoxin_domain"/>
</dbReference>
<evidence type="ECO:0000313" key="9">
    <source>
        <dbReference type="Proteomes" id="UP000614424"/>
    </source>
</evidence>
<keyword evidence="4 6" id="KW-1015">Disulfide bond</keyword>
<proteinExistence type="inferred from homology"/>
<dbReference type="PROSITE" id="PS01265">
    <property type="entry name" value="TPX"/>
    <property type="match status" value="1"/>
</dbReference>
<comment type="function">
    <text evidence="6">Thiol-specific peroxidase that catalyzes the reduction of hydrogen peroxide and organic hydroperoxides to water and alcohols, respectively. Plays a role in cell protection against oxidative stress by detoxifying peroxides.</text>
</comment>
<name>A0A8J6TEP1_9BACT</name>
<reference evidence="8 9" key="1">
    <citation type="submission" date="2020-08" db="EMBL/GenBank/DDBJ databases">
        <title>Bridging the membrane lipid divide: bacteria of the FCB group superphylum have the potential to synthesize archaeal ether lipids.</title>
        <authorList>
            <person name="Villanueva L."/>
            <person name="Von Meijenfeldt F.A.B."/>
            <person name="Westbye A.B."/>
            <person name="Yadav S."/>
            <person name="Hopmans E.C."/>
            <person name="Dutilh B.E."/>
            <person name="Sinninghe Damste J.S."/>
        </authorList>
    </citation>
    <scope>NUCLEOTIDE SEQUENCE [LARGE SCALE GENOMIC DNA]</scope>
    <source>
        <strain evidence="8">NIOZ-UU47</strain>
    </source>
</reference>
<dbReference type="InterPro" id="IPR018219">
    <property type="entry name" value="Tpx_CS"/>
</dbReference>
<organism evidence="8 9">
    <name type="scientific">Candidatus Desulfobia pelagia</name>
    <dbReference type="NCBI Taxonomy" id="2841692"/>
    <lineage>
        <taxon>Bacteria</taxon>
        <taxon>Pseudomonadati</taxon>
        <taxon>Thermodesulfobacteriota</taxon>
        <taxon>Desulfobulbia</taxon>
        <taxon>Desulfobulbales</taxon>
        <taxon>Desulfobulbaceae</taxon>
        <taxon>Candidatus Desulfobia</taxon>
    </lineage>
</organism>
<feature type="disulfide bond" description="Redox-active" evidence="6">
    <location>
        <begin position="60"/>
        <end position="94"/>
    </location>
</feature>
<dbReference type="HAMAP" id="MF_00269">
    <property type="entry name" value="Tpx"/>
    <property type="match status" value="1"/>
</dbReference>
<protein>
    <recommendedName>
        <fullName evidence="6">Thiol peroxidase</fullName>
        <shortName evidence="6">Tpx</shortName>
        <ecNumber evidence="6">1.11.1.24</ecNumber>
    </recommendedName>
    <alternativeName>
        <fullName evidence="6">Peroxiredoxin tpx</fullName>
        <shortName evidence="6">Prx</shortName>
    </alternativeName>
    <alternativeName>
        <fullName evidence="6">Thioredoxin peroxidase</fullName>
    </alternativeName>
    <alternativeName>
        <fullName evidence="6">Thioredoxin-dependent peroxiredoxin</fullName>
    </alternativeName>
</protein>
<dbReference type="NCBIfam" id="NF001808">
    <property type="entry name" value="PRK00522.1"/>
    <property type="match status" value="1"/>
</dbReference>
<evidence type="ECO:0000256" key="1">
    <source>
        <dbReference type="ARBA" id="ARBA00022559"/>
    </source>
</evidence>
<dbReference type="AlphaFoldDB" id="A0A8J6TEP1"/>
<comment type="catalytic activity">
    <reaction evidence="6">
        <text>a hydroperoxide + [thioredoxin]-dithiol = an alcohol + [thioredoxin]-disulfide + H2O</text>
        <dbReference type="Rhea" id="RHEA:62620"/>
        <dbReference type="Rhea" id="RHEA-COMP:10698"/>
        <dbReference type="Rhea" id="RHEA-COMP:10700"/>
        <dbReference type="ChEBI" id="CHEBI:15377"/>
        <dbReference type="ChEBI" id="CHEBI:29950"/>
        <dbReference type="ChEBI" id="CHEBI:30879"/>
        <dbReference type="ChEBI" id="CHEBI:35924"/>
        <dbReference type="ChEBI" id="CHEBI:50058"/>
        <dbReference type="EC" id="1.11.1.24"/>
    </reaction>
</comment>
<evidence type="ECO:0000256" key="2">
    <source>
        <dbReference type="ARBA" id="ARBA00022862"/>
    </source>
</evidence>
<gene>
    <name evidence="6 8" type="primary">tpx</name>
    <name evidence="8" type="ORF">H8E41_03565</name>
</gene>
<dbReference type="Pfam" id="PF08534">
    <property type="entry name" value="Redoxin"/>
    <property type="match status" value="1"/>
</dbReference>
<evidence type="ECO:0000256" key="3">
    <source>
        <dbReference type="ARBA" id="ARBA00023002"/>
    </source>
</evidence>
<dbReference type="InterPro" id="IPR036249">
    <property type="entry name" value="Thioredoxin-like_sf"/>
</dbReference>